<dbReference type="Pfam" id="PF07589">
    <property type="entry name" value="PEP-CTERM"/>
    <property type="match status" value="1"/>
</dbReference>
<name>A0ABU6K5K1_9RHOO</name>
<proteinExistence type="predicted"/>
<feature type="transmembrane region" description="Helical" evidence="1">
    <location>
        <begin position="262"/>
        <end position="279"/>
    </location>
</feature>
<evidence type="ECO:0000313" key="4">
    <source>
        <dbReference type="EMBL" id="MEC5386752.1"/>
    </source>
</evidence>
<feature type="chain" id="PRO_5045687057" evidence="2">
    <location>
        <begin position="22"/>
        <end position="288"/>
    </location>
</feature>
<dbReference type="RefSeq" id="WP_327599711.1">
    <property type="nucleotide sequence ID" value="NZ_JAYXHS010000002.1"/>
</dbReference>
<evidence type="ECO:0000313" key="5">
    <source>
        <dbReference type="Proteomes" id="UP001331561"/>
    </source>
</evidence>
<dbReference type="EMBL" id="JAYXHS010000002">
    <property type="protein sequence ID" value="MEC5386752.1"/>
    <property type="molecule type" value="Genomic_DNA"/>
</dbReference>
<feature type="domain" description="Ice-binding protein C-terminal" evidence="3">
    <location>
        <begin position="257"/>
        <end position="282"/>
    </location>
</feature>
<keyword evidence="1" id="KW-1133">Transmembrane helix</keyword>
<comment type="caution">
    <text evidence="4">The sequence shown here is derived from an EMBL/GenBank/DDBJ whole genome shotgun (WGS) entry which is preliminary data.</text>
</comment>
<accession>A0ABU6K5K1</accession>
<organism evidence="4 5">
    <name type="scientific">Uliginosibacterium silvisoli</name>
    <dbReference type="NCBI Taxonomy" id="3114758"/>
    <lineage>
        <taxon>Bacteria</taxon>
        <taxon>Pseudomonadati</taxon>
        <taxon>Pseudomonadota</taxon>
        <taxon>Betaproteobacteria</taxon>
        <taxon>Rhodocyclales</taxon>
        <taxon>Zoogloeaceae</taxon>
        <taxon>Uliginosibacterium</taxon>
    </lineage>
</organism>
<evidence type="ECO:0000256" key="2">
    <source>
        <dbReference type="SAM" id="SignalP"/>
    </source>
</evidence>
<protein>
    <submittedName>
        <fullName evidence="4">PEP-CTERM sorting domain-containing protein</fullName>
    </submittedName>
</protein>
<sequence length="288" mass="30691">MMFRTSLLCAVLATTLPAAHAAVSLTLTTDPSGLFQSFEYTQDFDSLSSVNSTTANRAWTNDKTLPGWSLFNGQKAALTYYRASAGGESSGYVYSFGLDGNTDRALGSVATGGTYLGSPAENAISSYMALALRNDSGAALSGITVLWDAEQWRVGENNQSTDTMDFRIGYGDSFASVQNWINPGSDFKYNTAIRNTASTAGYANDGNLNGIVYMGGDIATNWQPGQTLWLTWIDYNSAGYDHGVAIDNLFVSTAVSAVPEPAALSMLLGGLGVLSILVWRRRAVVRVA</sequence>
<keyword evidence="5" id="KW-1185">Reference proteome</keyword>
<dbReference type="NCBIfam" id="TIGR02595">
    <property type="entry name" value="PEP_CTERM"/>
    <property type="match status" value="1"/>
</dbReference>
<gene>
    <name evidence="4" type="ORF">VVD49_13540</name>
</gene>
<feature type="signal peptide" evidence="2">
    <location>
        <begin position="1"/>
        <end position="21"/>
    </location>
</feature>
<reference evidence="4 5" key="1">
    <citation type="submission" date="2024-01" db="EMBL/GenBank/DDBJ databases">
        <title>Uliginosibacterium soil sp. nov.</title>
        <authorList>
            <person name="Lv Y."/>
        </authorList>
    </citation>
    <scope>NUCLEOTIDE SEQUENCE [LARGE SCALE GENOMIC DNA]</scope>
    <source>
        <strain evidence="4 5">H3</strain>
    </source>
</reference>
<evidence type="ECO:0000259" key="3">
    <source>
        <dbReference type="Pfam" id="PF07589"/>
    </source>
</evidence>
<dbReference type="Proteomes" id="UP001331561">
    <property type="component" value="Unassembled WGS sequence"/>
</dbReference>
<dbReference type="InterPro" id="IPR013424">
    <property type="entry name" value="Ice-binding_C"/>
</dbReference>
<evidence type="ECO:0000256" key="1">
    <source>
        <dbReference type="SAM" id="Phobius"/>
    </source>
</evidence>
<keyword evidence="2" id="KW-0732">Signal</keyword>
<keyword evidence="1" id="KW-0472">Membrane</keyword>
<keyword evidence="1" id="KW-0812">Transmembrane</keyword>